<accession>A0A6N7PIB0</accession>
<feature type="region of interest" description="Disordered" evidence="1">
    <location>
        <begin position="39"/>
        <end position="71"/>
    </location>
</feature>
<feature type="compositionally biased region" description="Low complexity" evidence="1">
    <location>
        <begin position="39"/>
        <end position="57"/>
    </location>
</feature>
<feature type="compositionally biased region" description="Basic and acidic residues" evidence="1">
    <location>
        <begin position="62"/>
        <end position="71"/>
    </location>
</feature>
<name>A0A6N7PIB0_9BACT</name>
<dbReference type="Proteomes" id="UP000440224">
    <property type="component" value="Unassembled WGS sequence"/>
</dbReference>
<organism evidence="2 3">
    <name type="scientific">Polyangium spumosum</name>
    <dbReference type="NCBI Taxonomy" id="889282"/>
    <lineage>
        <taxon>Bacteria</taxon>
        <taxon>Pseudomonadati</taxon>
        <taxon>Myxococcota</taxon>
        <taxon>Polyangia</taxon>
        <taxon>Polyangiales</taxon>
        <taxon>Polyangiaceae</taxon>
        <taxon>Polyangium</taxon>
    </lineage>
</organism>
<protein>
    <submittedName>
        <fullName evidence="2">Uncharacterized protein</fullName>
    </submittedName>
</protein>
<dbReference type="EMBL" id="WJIE01000002">
    <property type="protein sequence ID" value="MRG91718.1"/>
    <property type="molecule type" value="Genomic_DNA"/>
</dbReference>
<sequence length="71" mass="7426">MKRPSQSVPPPPAAPGLEGAAAALHDATTVLEGAAARLAALRPRQRTSTVTKATPTPTGMPAERDRERDRT</sequence>
<evidence type="ECO:0000256" key="1">
    <source>
        <dbReference type="SAM" id="MobiDB-lite"/>
    </source>
</evidence>
<reference evidence="2 3" key="1">
    <citation type="submission" date="2019-10" db="EMBL/GenBank/DDBJ databases">
        <title>A soil myxobacterium in the family Polyangiaceae.</title>
        <authorList>
            <person name="Li Y."/>
            <person name="Wang J."/>
        </authorList>
    </citation>
    <scope>NUCLEOTIDE SEQUENCE [LARGE SCALE GENOMIC DNA]</scope>
    <source>
        <strain evidence="2 3">DSM 14734</strain>
    </source>
</reference>
<dbReference type="AlphaFoldDB" id="A0A6N7PIB0"/>
<keyword evidence="3" id="KW-1185">Reference proteome</keyword>
<comment type="caution">
    <text evidence="2">The sequence shown here is derived from an EMBL/GenBank/DDBJ whole genome shotgun (WGS) entry which is preliminary data.</text>
</comment>
<evidence type="ECO:0000313" key="3">
    <source>
        <dbReference type="Proteomes" id="UP000440224"/>
    </source>
</evidence>
<gene>
    <name evidence="2" type="ORF">GF068_07235</name>
</gene>
<proteinExistence type="predicted"/>
<evidence type="ECO:0000313" key="2">
    <source>
        <dbReference type="EMBL" id="MRG91718.1"/>
    </source>
</evidence>
<dbReference type="RefSeq" id="WP_153818603.1">
    <property type="nucleotide sequence ID" value="NZ_WJIE01000002.1"/>
</dbReference>